<dbReference type="PRINTS" id="PR01490">
    <property type="entry name" value="RTXTOXIND"/>
</dbReference>
<feature type="domain" description="AprE-like beta-barrel" evidence="2">
    <location>
        <begin position="299"/>
        <end position="393"/>
    </location>
</feature>
<protein>
    <submittedName>
        <fullName evidence="3">HlyD family efflux transporter periplasmic adaptor subunit</fullName>
    </submittedName>
</protein>
<dbReference type="InterPro" id="IPR050739">
    <property type="entry name" value="MFP"/>
</dbReference>
<evidence type="ECO:0000313" key="4">
    <source>
        <dbReference type="Proteomes" id="UP001272773"/>
    </source>
</evidence>
<evidence type="ECO:0000313" key="3">
    <source>
        <dbReference type="EMBL" id="MDX6015813.1"/>
    </source>
</evidence>
<keyword evidence="4" id="KW-1185">Reference proteome</keyword>
<evidence type="ECO:0000259" key="2">
    <source>
        <dbReference type="Pfam" id="PF26002"/>
    </source>
</evidence>
<dbReference type="GeneID" id="88622938"/>
<dbReference type="PANTHER" id="PTHR30386:SF28">
    <property type="entry name" value="EXPORTED PROTEIN"/>
    <property type="match status" value="1"/>
</dbReference>
<dbReference type="InterPro" id="IPR058982">
    <property type="entry name" value="Beta-barrel_AprE"/>
</dbReference>
<reference evidence="3 4" key="1">
    <citation type="submission" date="2023-11" db="EMBL/GenBank/DDBJ databases">
        <title>MicrobeMod: A computational toolkit for identifying prokaryotic methylation and restriction-modification with nanopore sequencing.</title>
        <authorList>
            <person name="Crits-Christoph A."/>
            <person name="Kang S.C."/>
            <person name="Lee H."/>
            <person name="Ostrov N."/>
        </authorList>
    </citation>
    <scope>NUCLEOTIDE SEQUENCE [LARGE SCALE GENOMIC DNA]</scope>
    <source>
        <strain evidence="3 4">ATCC BAA-2732</strain>
    </source>
</reference>
<sequence>MNGLFRKEALDYSSKRLLGSISLAQHISVYLIVFPLLFTVSTCISFLFLSEYSRKETVQGFLVPSSGVIKVYSSRSGTIESIYVKGGSKVQKGELIAKVLLSRPQLNGIDLSETLLSGLKSQLSLLEQDEKNTVLVAKLDLQRLKQKVLDLTETEKVLERQQLLLDKKHKLQQQEFERFNKIYSNGYLSETEHQSQQQKLLQIAQEMESNKSNIVNISAQLNEAKAEVASHPHQTELRLADIARRKTDVQRQVDETQNGYEFSIIAKEAGVVTSIAVKEGEFLPTNRPLLSIIPEGAQLVAELLLPTRSAGFVKLRDEARLRFDAFPYQRFGFLAATVSRIDKSLLLQGEADIPVQLDEPVYRVQTTLSQQNINAYGEEFALKPGMLLEADIILDKRSLSDWLLDPIYNLKGRVG</sequence>
<accession>A0ABU4QAH7</accession>
<dbReference type="Proteomes" id="UP001272773">
    <property type="component" value="Unassembled WGS sequence"/>
</dbReference>
<evidence type="ECO:0000256" key="1">
    <source>
        <dbReference type="SAM" id="Phobius"/>
    </source>
</evidence>
<proteinExistence type="predicted"/>
<comment type="caution">
    <text evidence="3">The sequence shown here is derived from an EMBL/GenBank/DDBJ whole genome shotgun (WGS) entry which is preliminary data.</text>
</comment>
<dbReference type="Gene3D" id="2.40.30.170">
    <property type="match status" value="1"/>
</dbReference>
<dbReference type="RefSeq" id="WP_233963004.1">
    <property type="nucleotide sequence ID" value="NZ_JAWXXR010000001.1"/>
</dbReference>
<dbReference type="Gene3D" id="2.40.50.100">
    <property type="match status" value="1"/>
</dbReference>
<organism evidence="3 4">
    <name type="scientific">Shewanella indica</name>
    <dbReference type="NCBI Taxonomy" id="768528"/>
    <lineage>
        <taxon>Bacteria</taxon>
        <taxon>Pseudomonadati</taxon>
        <taxon>Pseudomonadota</taxon>
        <taxon>Gammaproteobacteria</taxon>
        <taxon>Alteromonadales</taxon>
        <taxon>Shewanellaceae</taxon>
        <taxon>Shewanella</taxon>
    </lineage>
</organism>
<gene>
    <name evidence="3" type="ORF">SIL79_05480</name>
</gene>
<keyword evidence="1" id="KW-0812">Transmembrane</keyword>
<keyword evidence="1" id="KW-1133">Transmembrane helix</keyword>
<dbReference type="PANTHER" id="PTHR30386">
    <property type="entry name" value="MEMBRANE FUSION SUBUNIT OF EMRAB-TOLC MULTIDRUG EFFLUX PUMP"/>
    <property type="match status" value="1"/>
</dbReference>
<dbReference type="Pfam" id="PF26002">
    <property type="entry name" value="Beta-barrel_AprE"/>
    <property type="match status" value="1"/>
</dbReference>
<feature type="transmembrane region" description="Helical" evidence="1">
    <location>
        <begin position="27"/>
        <end position="49"/>
    </location>
</feature>
<dbReference type="EMBL" id="JAWXXR010000001">
    <property type="protein sequence ID" value="MDX6015813.1"/>
    <property type="molecule type" value="Genomic_DNA"/>
</dbReference>
<name>A0ABU4QAH7_9GAMM</name>
<keyword evidence="1" id="KW-0472">Membrane</keyword>